<sequence>MREQGIPIFRICSDSLSLIQLLQSGSLGPPQVQDAIAEIQRTDGPHSAWQFCKVFRDLVCAPEVLARFARRKVESKWCLELHDPLIRRLLGPFVADGTFNAELNELFTRELSEDGYSGVEVRVTPMRIEIIIRATRTQNVLGERGKRIRELTSLVQKRFGFPKDGVELYVEKVANRGLCATAQAESLRYKLLGGLPSEAENVTPRALARTTTFNNSEVREATHGELQPPPFIGVHQARMQDESDENRTKTYKKDLERREN</sequence>
<feature type="region of interest" description="Disordered" evidence="6">
    <location>
        <begin position="235"/>
        <end position="260"/>
    </location>
</feature>
<evidence type="ECO:0000256" key="2">
    <source>
        <dbReference type="ARBA" id="ARBA00022884"/>
    </source>
</evidence>
<keyword evidence="2 5" id="KW-0694">RNA-binding</keyword>
<dbReference type="InterPro" id="IPR057258">
    <property type="entry name" value="Ribosomal_uS3"/>
</dbReference>
<proteinExistence type="inferred from homology"/>
<comment type="caution">
    <text evidence="8">The sequence shown here is derived from an EMBL/GenBank/DDBJ whole genome shotgun (WGS) entry which is preliminary data.</text>
</comment>
<dbReference type="InterPro" id="IPR015946">
    <property type="entry name" value="KH_dom-like_a/b"/>
</dbReference>
<dbReference type="GO" id="GO:0003723">
    <property type="term" value="F:RNA binding"/>
    <property type="evidence" value="ECO:0007669"/>
    <property type="project" value="UniProtKB-UniRule"/>
</dbReference>
<evidence type="ECO:0000256" key="6">
    <source>
        <dbReference type="SAM" id="MobiDB-lite"/>
    </source>
</evidence>
<keyword evidence="4" id="KW-0687">Ribonucleoprotein</keyword>
<comment type="similarity">
    <text evidence="1">Belongs to the universal ribosomal protein uS3 family.</text>
</comment>
<protein>
    <submittedName>
        <fullName evidence="8">40S ribosomal protein S3-3</fullName>
    </submittedName>
</protein>
<dbReference type="PROSITE" id="PS50823">
    <property type="entry name" value="KH_TYPE_2"/>
    <property type="match status" value="1"/>
</dbReference>
<evidence type="ECO:0000256" key="5">
    <source>
        <dbReference type="PROSITE-ProRule" id="PRU00118"/>
    </source>
</evidence>
<feature type="compositionally biased region" description="Basic and acidic residues" evidence="6">
    <location>
        <begin position="238"/>
        <end position="260"/>
    </location>
</feature>
<accession>A0AAV9DYJ6</accession>
<dbReference type="EMBL" id="JAUJYO010000010">
    <property type="protein sequence ID" value="KAK1305730.1"/>
    <property type="molecule type" value="Genomic_DNA"/>
</dbReference>
<evidence type="ECO:0000256" key="4">
    <source>
        <dbReference type="ARBA" id="ARBA00023274"/>
    </source>
</evidence>
<dbReference type="Gene3D" id="3.30.300.20">
    <property type="match status" value="1"/>
</dbReference>
<dbReference type="Pfam" id="PF07650">
    <property type="entry name" value="KH_2"/>
    <property type="match status" value="1"/>
</dbReference>
<feature type="domain" description="KH type-2" evidence="7">
    <location>
        <begin position="103"/>
        <end position="174"/>
    </location>
</feature>
<organism evidence="8 9">
    <name type="scientific">Acorus calamus</name>
    <name type="common">Sweet flag</name>
    <dbReference type="NCBI Taxonomy" id="4465"/>
    <lineage>
        <taxon>Eukaryota</taxon>
        <taxon>Viridiplantae</taxon>
        <taxon>Streptophyta</taxon>
        <taxon>Embryophyta</taxon>
        <taxon>Tracheophyta</taxon>
        <taxon>Spermatophyta</taxon>
        <taxon>Magnoliopsida</taxon>
        <taxon>Liliopsida</taxon>
        <taxon>Acoraceae</taxon>
        <taxon>Acorus</taxon>
    </lineage>
</organism>
<dbReference type="PANTHER" id="PTHR11760:SF32">
    <property type="entry name" value="SMALL RIBOSOMAL SUBUNIT PROTEIN US3"/>
    <property type="match status" value="1"/>
</dbReference>
<dbReference type="FunFam" id="3.30.300.20:FF:000006">
    <property type="entry name" value="40S ribosomal protein S3"/>
    <property type="match status" value="1"/>
</dbReference>
<evidence type="ECO:0000259" key="7">
    <source>
        <dbReference type="PROSITE" id="PS50823"/>
    </source>
</evidence>
<dbReference type="GO" id="GO:0005634">
    <property type="term" value="C:nucleus"/>
    <property type="evidence" value="ECO:0007669"/>
    <property type="project" value="TreeGrafter"/>
</dbReference>
<evidence type="ECO:0000256" key="1">
    <source>
        <dbReference type="ARBA" id="ARBA00010761"/>
    </source>
</evidence>
<dbReference type="InterPro" id="IPR009019">
    <property type="entry name" value="KH_sf_prok-type"/>
</dbReference>
<evidence type="ECO:0000256" key="3">
    <source>
        <dbReference type="ARBA" id="ARBA00022980"/>
    </source>
</evidence>
<keyword evidence="9" id="KW-1185">Reference proteome</keyword>
<dbReference type="InterPro" id="IPR004044">
    <property type="entry name" value="KH_dom_type_2"/>
</dbReference>
<reference evidence="8" key="1">
    <citation type="journal article" date="2023" name="Nat. Commun.">
        <title>Diploid and tetraploid genomes of Acorus and the evolution of monocots.</title>
        <authorList>
            <person name="Ma L."/>
            <person name="Liu K.W."/>
            <person name="Li Z."/>
            <person name="Hsiao Y.Y."/>
            <person name="Qi Y."/>
            <person name="Fu T."/>
            <person name="Tang G.D."/>
            <person name="Zhang D."/>
            <person name="Sun W.H."/>
            <person name="Liu D.K."/>
            <person name="Li Y."/>
            <person name="Chen G.Z."/>
            <person name="Liu X.D."/>
            <person name="Liao X.Y."/>
            <person name="Jiang Y.T."/>
            <person name="Yu X."/>
            <person name="Hao Y."/>
            <person name="Huang J."/>
            <person name="Zhao X.W."/>
            <person name="Ke S."/>
            <person name="Chen Y.Y."/>
            <person name="Wu W.L."/>
            <person name="Hsu J.L."/>
            <person name="Lin Y.F."/>
            <person name="Huang M.D."/>
            <person name="Li C.Y."/>
            <person name="Huang L."/>
            <person name="Wang Z.W."/>
            <person name="Zhao X."/>
            <person name="Zhong W.Y."/>
            <person name="Peng D.H."/>
            <person name="Ahmad S."/>
            <person name="Lan S."/>
            <person name="Zhang J.S."/>
            <person name="Tsai W.C."/>
            <person name="Van de Peer Y."/>
            <person name="Liu Z.J."/>
        </authorList>
    </citation>
    <scope>NUCLEOTIDE SEQUENCE</scope>
    <source>
        <strain evidence="8">CP</strain>
    </source>
</reference>
<dbReference type="GO" id="GO:0022627">
    <property type="term" value="C:cytosolic small ribosomal subunit"/>
    <property type="evidence" value="ECO:0007669"/>
    <property type="project" value="TreeGrafter"/>
</dbReference>
<dbReference type="GO" id="GO:0003735">
    <property type="term" value="F:structural constituent of ribosome"/>
    <property type="evidence" value="ECO:0007669"/>
    <property type="project" value="TreeGrafter"/>
</dbReference>
<name>A0AAV9DYJ6_ACOCL</name>
<dbReference type="Proteomes" id="UP001180020">
    <property type="component" value="Unassembled WGS sequence"/>
</dbReference>
<dbReference type="CDD" id="cd02413">
    <property type="entry name" value="KH-II_40S_S3"/>
    <property type="match status" value="1"/>
</dbReference>
<reference evidence="8" key="2">
    <citation type="submission" date="2023-06" db="EMBL/GenBank/DDBJ databases">
        <authorList>
            <person name="Ma L."/>
            <person name="Liu K.-W."/>
            <person name="Li Z."/>
            <person name="Hsiao Y.-Y."/>
            <person name="Qi Y."/>
            <person name="Fu T."/>
            <person name="Tang G."/>
            <person name="Zhang D."/>
            <person name="Sun W.-H."/>
            <person name="Liu D.-K."/>
            <person name="Li Y."/>
            <person name="Chen G.-Z."/>
            <person name="Liu X.-D."/>
            <person name="Liao X.-Y."/>
            <person name="Jiang Y.-T."/>
            <person name="Yu X."/>
            <person name="Hao Y."/>
            <person name="Huang J."/>
            <person name="Zhao X.-W."/>
            <person name="Ke S."/>
            <person name="Chen Y.-Y."/>
            <person name="Wu W.-L."/>
            <person name="Hsu J.-L."/>
            <person name="Lin Y.-F."/>
            <person name="Huang M.-D."/>
            <person name="Li C.-Y."/>
            <person name="Huang L."/>
            <person name="Wang Z.-W."/>
            <person name="Zhao X."/>
            <person name="Zhong W.-Y."/>
            <person name="Peng D.-H."/>
            <person name="Ahmad S."/>
            <person name="Lan S."/>
            <person name="Zhang J.-S."/>
            <person name="Tsai W.-C."/>
            <person name="Van De Peer Y."/>
            <person name="Liu Z.-J."/>
        </authorList>
    </citation>
    <scope>NUCLEOTIDE SEQUENCE</scope>
    <source>
        <strain evidence="8">CP</strain>
        <tissue evidence="8">Leaves</tissue>
    </source>
</reference>
<keyword evidence="3 8" id="KW-0689">Ribosomal protein</keyword>
<gene>
    <name evidence="8" type="primary">RPS3C</name>
    <name evidence="8" type="ORF">QJS10_CPA10g01334</name>
</gene>
<dbReference type="SUPFAM" id="SSF54814">
    <property type="entry name" value="Prokaryotic type KH domain (KH-domain type II)"/>
    <property type="match status" value="1"/>
</dbReference>
<dbReference type="PANTHER" id="PTHR11760">
    <property type="entry name" value="30S/40S RIBOSOMAL PROTEIN S3"/>
    <property type="match status" value="1"/>
</dbReference>
<evidence type="ECO:0000313" key="9">
    <source>
        <dbReference type="Proteomes" id="UP001180020"/>
    </source>
</evidence>
<dbReference type="AlphaFoldDB" id="A0AAV9DYJ6"/>
<evidence type="ECO:0000313" key="8">
    <source>
        <dbReference type="EMBL" id="KAK1305730.1"/>
    </source>
</evidence>